<sequence>MVGAAVHEDDGRGGNASPGALPEPVLRRALQVAAEALGALDEADVPAPLRRVRAFAPARRARAGAQPLTACLATDPAFGRAVADAWSTAGPGAAAVAAANGAPVPEPTAAPLDVAVAAYLLRAGDWRDRVRAAAEGAAAEEARRAGARTGAREARDQAQLEAQEAARARELAELRARVATLEEELTALRRELRRSRSDADRARAGQRSAERAVAQAQEELAAAQEDAGRQRERADAVERQLREGTAQSQQAARRARDVDDVRARLLLDTLLDAAAALRRELALPPVESSPADLLAAELLEEDVARPAPVDVPGARALAATDPAALDHLLALPRAHLVVDGYNVTKLGFGQLTLLEQRRRLVDGLGAIAARTGVEVTCCFDGNDGVGPVPSPSTRRVRVLFSSAGRTADELIRRLVRAEPPGRVVVVVSDDGEVVSGVRAAGARPVSSRALLGRLNRG</sequence>
<gene>
    <name evidence="2" type="ORF">CLV92_106113</name>
</gene>
<feature type="region of interest" description="Disordered" evidence="1">
    <location>
        <begin position="216"/>
        <end position="254"/>
    </location>
</feature>
<dbReference type="PANTHER" id="PTHR34547">
    <property type="entry name" value="YACP-LIKE NYN DOMAIN PROTEIN"/>
    <property type="match status" value="1"/>
</dbReference>
<evidence type="ECO:0000256" key="1">
    <source>
        <dbReference type="SAM" id="MobiDB-lite"/>
    </source>
</evidence>
<dbReference type="OrthoDB" id="5145920at2"/>
<dbReference type="InterPro" id="IPR010298">
    <property type="entry name" value="YacP-like"/>
</dbReference>
<keyword evidence="3" id="KW-1185">Reference proteome</keyword>
<name>A0A2S6IM29_9ACTN</name>
<dbReference type="RefSeq" id="WP_158257187.1">
    <property type="nucleotide sequence ID" value="NZ_PTJD01000006.1"/>
</dbReference>
<reference evidence="2 3" key="1">
    <citation type="submission" date="2018-02" db="EMBL/GenBank/DDBJ databases">
        <title>Genomic Encyclopedia of Archaeal and Bacterial Type Strains, Phase II (KMG-II): from individual species to whole genera.</title>
        <authorList>
            <person name="Goeker M."/>
        </authorList>
    </citation>
    <scope>NUCLEOTIDE SEQUENCE [LARGE SCALE GENOMIC DNA]</scope>
    <source>
        <strain evidence="2 3">DSM 22857</strain>
    </source>
</reference>
<dbReference type="Pfam" id="PF05991">
    <property type="entry name" value="NYN_YacP"/>
    <property type="match status" value="1"/>
</dbReference>
<proteinExistence type="predicted"/>
<feature type="compositionally biased region" description="Basic and acidic residues" evidence="1">
    <location>
        <begin position="1"/>
        <end position="12"/>
    </location>
</feature>
<organism evidence="2 3">
    <name type="scientific">Kineococcus xinjiangensis</name>
    <dbReference type="NCBI Taxonomy" id="512762"/>
    <lineage>
        <taxon>Bacteria</taxon>
        <taxon>Bacillati</taxon>
        <taxon>Actinomycetota</taxon>
        <taxon>Actinomycetes</taxon>
        <taxon>Kineosporiales</taxon>
        <taxon>Kineosporiaceae</taxon>
        <taxon>Kineococcus</taxon>
    </lineage>
</organism>
<dbReference type="Proteomes" id="UP000239485">
    <property type="component" value="Unassembled WGS sequence"/>
</dbReference>
<dbReference type="AlphaFoldDB" id="A0A2S6IM29"/>
<evidence type="ECO:0000313" key="2">
    <source>
        <dbReference type="EMBL" id="PPK95292.1"/>
    </source>
</evidence>
<feature type="region of interest" description="Disordered" evidence="1">
    <location>
        <begin position="1"/>
        <end position="22"/>
    </location>
</feature>
<dbReference type="PANTHER" id="PTHR34547:SF1">
    <property type="entry name" value="YACP-LIKE NYN DOMAIN PROTEIN"/>
    <property type="match status" value="1"/>
</dbReference>
<accession>A0A2S6IM29</accession>
<comment type="caution">
    <text evidence="2">The sequence shown here is derived from an EMBL/GenBank/DDBJ whole genome shotgun (WGS) entry which is preliminary data.</text>
</comment>
<dbReference type="EMBL" id="PTJD01000006">
    <property type="protein sequence ID" value="PPK95292.1"/>
    <property type="molecule type" value="Genomic_DNA"/>
</dbReference>
<feature type="compositionally biased region" description="Low complexity" evidence="1">
    <location>
        <begin position="216"/>
        <end position="225"/>
    </location>
</feature>
<feature type="compositionally biased region" description="Basic and acidic residues" evidence="1">
    <location>
        <begin position="226"/>
        <end position="242"/>
    </location>
</feature>
<evidence type="ECO:0000313" key="3">
    <source>
        <dbReference type="Proteomes" id="UP000239485"/>
    </source>
</evidence>
<protein>
    <submittedName>
        <fullName evidence="2">Putative RNA-binding protein with PIN domain</fullName>
    </submittedName>
</protein>